<proteinExistence type="inferred from homology"/>
<feature type="domain" description="GH26" evidence="6">
    <location>
        <begin position="34"/>
        <end position="350"/>
    </location>
</feature>
<feature type="active site" description="Proton donor" evidence="4">
    <location>
        <position position="178"/>
    </location>
</feature>
<dbReference type="EMBL" id="JABAIL010000003">
    <property type="protein sequence ID" value="NLR91707.1"/>
    <property type="molecule type" value="Genomic_DNA"/>
</dbReference>
<keyword evidence="5" id="KW-0732">Signal</keyword>
<feature type="signal peptide" evidence="5">
    <location>
        <begin position="1"/>
        <end position="26"/>
    </location>
</feature>
<dbReference type="Proteomes" id="UP000585050">
    <property type="component" value="Unassembled WGS sequence"/>
</dbReference>
<dbReference type="PANTHER" id="PTHR40079">
    <property type="entry name" value="MANNAN ENDO-1,4-BETA-MANNOSIDASE E-RELATED"/>
    <property type="match status" value="1"/>
</dbReference>
<evidence type="ECO:0000313" key="7">
    <source>
        <dbReference type="EMBL" id="NLR91707.1"/>
    </source>
</evidence>
<dbReference type="PANTHER" id="PTHR40079:SF4">
    <property type="entry name" value="GH26 DOMAIN-CONTAINING PROTEIN-RELATED"/>
    <property type="match status" value="1"/>
</dbReference>
<comment type="caution">
    <text evidence="7">The sequence shown here is derived from an EMBL/GenBank/DDBJ whole genome shotgun (WGS) entry which is preliminary data.</text>
</comment>
<dbReference type="InterPro" id="IPR000805">
    <property type="entry name" value="Glyco_hydro_26"/>
</dbReference>
<dbReference type="InterPro" id="IPR022790">
    <property type="entry name" value="GH26_dom"/>
</dbReference>
<dbReference type="PROSITE" id="PS51764">
    <property type="entry name" value="GH26"/>
    <property type="match status" value="1"/>
</dbReference>
<feature type="active site" description="Nucleophile" evidence="4">
    <location>
        <position position="276"/>
    </location>
</feature>
<dbReference type="AlphaFoldDB" id="A0A7X8SKA9"/>
<comment type="similarity">
    <text evidence="1 4">Belongs to the glycosyl hydrolase 26 family.</text>
</comment>
<evidence type="ECO:0000259" key="6">
    <source>
        <dbReference type="PROSITE" id="PS51764"/>
    </source>
</evidence>
<evidence type="ECO:0000256" key="5">
    <source>
        <dbReference type="SAM" id="SignalP"/>
    </source>
</evidence>
<evidence type="ECO:0000256" key="4">
    <source>
        <dbReference type="PROSITE-ProRule" id="PRU01100"/>
    </source>
</evidence>
<organism evidence="7 8">
    <name type="scientific">Flammeovirga agarivorans</name>
    <dbReference type="NCBI Taxonomy" id="2726742"/>
    <lineage>
        <taxon>Bacteria</taxon>
        <taxon>Pseudomonadati</taxon>
        <taxon>Bacteroidota</taxon>
        <taxon>Cytophagia</taxon>
        <taxon>Cytophagales</taxon>
        <taxon>Flammeovirgaceae</taxon>
        <taxon>Flammeovirga</taxon>
    </lineage>
</organism>
<dbReference type="GO" id="GO:0006080">
    <property type="term" value="P:substituted mannan metabolic process"/>
    <property type="evidence" value="ECO:0007669"/>
    <property type="project" value="InterPro"/>
</dbReference>
<accession>A0A7X8SKA9</accession>
<keyword evidence="2 4" id="KW-0378">Hydrolase</keyword>
<feature type="chain" id="PRO_5030838032" description="GH26 domain-containing protein" evidence="5">
    <location>
        <begin position="27"/>
        <end position="364"/>
    </location>
</feature>
<protein>
    <recommendedName>
        <fullName evidence="6">GH26 domain-containing protein</fullName>
    </recommendedName>
</protein>
<reference evidence="7 8" key="1">
    <citation type="submission" date="2020-04" db="EMBL/GenBank/DDBJ databases">
        <title>Flammeovirga sp. SR4, a novel species isolated from seawater.</title>
        <authorList>
            <person name="Wang X."/>
        </authorList>
    </citation>
    <scope>NUCLEOTIDE SEQUENCE [LARGE SCALE GENOMIC DNA]</scope>
    <source>
        <strain evidence="7 8">SR4</strain>
    </source>
</reference>
<evidence type="ECO:0000256" key="2">
    <source>
        <dbReference type="ARBA" id="ARBA00022801"/>
    </source>
</evidence>
<name>A0A7X8SKA9_9BACT</name>
<dbReference type="Pfam" id="PF02156">
    <property type="entry name" value="Glyco_hydro_26"/>
    <property type="match status" value="1"/>
</dbReference>
<dbReference type="Gene3D" id="3.20.20.80">
    <property type="entry name" value="Glycosidases"/>
    <property type="match status" value="1"/>
</dbReference>
<keyword evidence="3 4" id="KW-0326">Glycosidase</keyword>
<dbReference type="RefSeq" id="WP_168882422.1">
    <property type="nucleotide sequence ID" value="NZ_JABAIL010000003.1"/>
</dbReference>
<dbReference type="SUPFAM" id="SSF51445">
    <property type="entry name" value="(Trans)glycosidases"/>
    <property type="match status" value="1"/>
</dbReference>
<keyword evidence="8" id="KW-1185">Reference proteome</keyword>
<evidence type="ECO:0000256" key="3">
    <source>
        <dbReference type="ARBA" id="ARBA00023295"/>
    </source>
</evidence>
<gene>
    <name evidence="7" type="ORF">HGP29_10845</name>
</gene>
<dbReference type="InterPro" id="IPR017853">
    <property type="entry name" value="GH"/>
</dbReference>
<evidence type="ECO:0000313" key="8">
    <source>
        <dbReference type="Proteomes" id="UP000585050"/>
    </source>
</evidence>
<dbReference type="GO" id="GO:0016985">
    <property type="term" value="F:mannan endo-1,4-beta-mannosidase activity"/>
    <property type="evidence" value="ECO:0007669"/>
    <property type="project" value="InterPro"/>
</dbReference>
<sequence>MMTNFLKFISTLLVVATFFITFNAKAQVDKKATAETKNLYKNLKVLKDNRFMFGHHFTELSGCYPEQWVDHKDVKNKSDVYSGLGTYPMLFSYDFGDKNFHKYEERIKKAYQRGGVITVSWHTSNPVTGGKSYDLKGSPVKEIMPGGKANKQYKKWLDEIVLFAHNVAIPIIFRPLHENTGDWFWWGSSSCTPEEYKAAWRYTVDYLKKKKVHNFLYAYSPSKGEYDERYPGDEYVDICGTDFYGETNEFPDDFIAAIRKTVEFANEHNKIAALTEFGFRKGIQRCENPKYYTDMILKPIINDPVASQITFALTWRNNSIKKGYWVPIKGDIFFENFVEFHNHPSTLFIDDKINLYQKKKIQSK</sequence>
<dbReference type="PRINTS" id="PR00739">
    <property type="entry name" value="GLHYDRLASE26"/>
</dbReference>
<evidence type="ECO:0000256" key="1">
    <source>
        <dbReference type="ARBA" id="ARBA00007754"/>
    </source>
</evidence>